<sequence length="253" mass="29157">MSKRQCVMDQDWGVDSSSSSSSDSSDEEPEILSPPSGLFKLPFEILSTIFILSSNIQLPITSQFFYRQLYYCHDTIKIKFLQHKYETTNLDRIFEESVKFRFFNLDLLHRLDKLNNDSPLPYKDKKIPARLFLSEPEETLSIRDEIVLQLLQRGACPNRPKGYPLIKSAQLGRLDRVKLLVQFGADATVRNNMALRVCAARNNKEMVLYFLDELKVKPDSETLKACVQKNLWDMIQILVDHGAVPDMSTINFT</sequence>
<evidence type="ECO:0008006" key="4">
    <source>
        <dbReference type="Google" id="ProtNLM"/>
    </source>
</evidence>
<comment type="caution">
    <text evidence="2">The sequence shown here is derived from an EMBL/GenBank/DDBJ whole genome shotgun (WGS) entry which is preliminary data.</text>
</comment>
<protein>
    <recommendedName>
        <fullName evidence="4">Ankyrin repeat protein</fullName>
    </recommendedName>
</protein>
<keyword evidence="3" id="KW-1185">Reference proteome</keyword>
<dbReference type="SUPFAM" id="SSF48403">
    <property type="entry name" value="Ankyrin repeat"/>
    <property type="match status" value="1"/>
</dbReference>
<dbReference type="Proteomes" id="UP001476247">
    <property type="component" value="Unassembled WGS sequence"/>
</dbReference>
<dbReference type="InterPro" id="IPR036770">
    <property type="entry name" value="Ankyrin_rpt-contain_sf"/>
</dbReference>
<evidence type="ECO:0000256" key="1">
    <source>
        <dbReference type="SAM" id="MobiDB-lite"/>
    </source>
</evidence>
<feature type="region of interest" description="Disordered" evidence="1">
    <location>
        <begin position="1"/>
        <end position="32"/>
    </location>
</feature>
<evidence type="ECO:0000313" key="3">
    <source>
        <dbReference type="Proteomes" id="UP001476247"/>
    </source>
</evidence>
<dbReference type="Gene3D" id="1.25.40.20">
    <property type="entry name" value="Ankyrin repeat-containing domain"/>
    <property type="match status" value="1"/>
</dbReference>
<proteinExistence type="predicted"/>
<gene>
    <name evidence="2" type="ORF">HPULCUR_009450</name>
</gene>
<organism evidence="2 3">
    <name type="scientific">Helicostylum pulchrum</name>
    <dbReference type="NCBI Taxonomy" id="562976"/>
    <lineage>
        <taxon>Eukaryota</taxon>
        <taxon>Fungi</taxon>
        <taxon>Fungi incertae sedis</taxon>
        <taxon>Mucoromycota</taxon>
        <taxon>Mucoromycotina</taxon>
        <taxon>Mucoromycetes</taxon>
        <taxon>Mucorales</taxon>
        <taxon>Mucorineae</taxon>
        <taxon>Mucoraceae</taxon>
        <taxon>Helicostylum</taxon>
    </lineage>
</organism>
<name>A0ABP9YB25_9FUNG</name>
<dbReference type="EMBL" id="BAABUJ010000031">
    <property type="protein sequence ID" value="GAA5803965.1"/>
    <property type="molecule type" value="Genomic_DNA"/>
</dbReference>
<reference evidence="2 3" key="1">
    <citation type="submission" date="2024-04" db="EMBL/GenBank/DDBJ databases">
        <title>genome sequences of Mucor flavus KT1a and Helicostylum pulchrum KT1b strains isolation_sourced from the surface of a dry-aged beef.</title>
        <authorList>
            <person name="Toyotome T."/>
            <person name="Hosono M."/>
            <person name="Torimaru M."/>
            <person name="Fukuda K."/>
            <person name="Mikami N."/>
        </authorList>
    </citation>
    <scope>NUCLEOTIDE SEQUENCE [LARGE SCALE GENOMIC DNA]</scope>
    <source>
        <strain evidence="2 3">KT1b</strain>
    </source>
</reference>
<evidence type="ECO:0000313" key="2">
    <source>
        <dbReference type="EMBL" id="GAA5803965.1"/>
    </source>
</evidence>
<accession>A0ABP9YB25</accession>